<dbReference type="Proteomes" id="UP000676336">
    <property type="component" value="Unassembled WGS sequence"/>
</dbReference>
<dbReference type="GO" id="GO:0000993">
    <property type="term" value="F:RNA polymerase II complex binding"/>
    <property type="evidence" value="ECO:0007669"/>
    <property type="project" value="TreeGrafter"/>
</dbReference>
<evidence type="ECO:0000313" key="2">
    <source>
        <dbReference type="EMBL" id="CAF5189130.1"/>
    </source>
</evidence>
<sequence length="81" mass="9561">IFNMADALSLLRQFLIENKEYTTENDRFVFNDLAYMKDVKTNYLVYGTGKDNTPKDYYTLESIVFLSKYVDLQHANYVKKA</sequence>
<dbReference type="Pfam" id="PF16050">
    <property type="entry name" value="CDC73_N"/>
    <property type="match status" value="1"/>
</dbReference>
<accession>A0A8S3HYC3</accession>
<feature type="non-terminal residue" evidence="2">
    <location>
        <position position="81"/>
    </location>
</feature>
<gene>
    <name evidence="2" type="ORF">SMN809_LOCUS71592</name>
</gene>
<reference evidence="2" key="1">
    <citation type="submission" date="2021-02" db="EMBL/GenBank/DDBJ databases">
        <authorList>
            <person name="Nowell W R."/>
        </authorList>
    </citation>
    <scope>NUCLEOTIDE SEQUENCE</scope>
</reference>
<dbReference type="GO" id="GO:0016593">
    <property type="term" value="C:Cdc73/Paf1 complex"/>
    <property type="evidence" value="ECO:0007669"/>
    <property type="project" value="InterPro"/>
</dbReference>
<name>A0A8S3HYC3_9BILA</name>
<dbReference type="GO" id="GO:0006368">
    <property type="term" value="P:transcription elongation by RNA polymerase II"/>
    <property type="evidence" value="ECO:0007669"/>
    <property type="project" value="InterPro"/>
</dbReference>
<protein>
    <recommendedName>
        <fullName evidence="1">Paf1 complex subunit Cdc73 N-terminal domain-containing protein</fullName>
    </recommendedName>
</protein>
<feature type="domain" description="Paf1 complex subunit Cdc73 N-terminal" evidence="1">
    <location>
        <begin position="4"/>
        <end position="81"/>
    </location>
</feature>
<dbReference type="InterPro" id="IPR007852">
    <property type="entry name" value="Cdc73/Parafibromin"/>
</dbReference>
<feature type="non-terminal residue" evidence="2">
    <location>
        <position position="1"/>
    </location>
</feature>
<evidence type="ECO:0000259" key="1">
    <source>
        <dbReference type="Pfam" id="PF16050"/>
    </source>
</evidence>
<dbReference type="InterPro" id="IPR032041">
    <property type="entry name" value="Cdc73_N"/>
</dbReference>
<evidence type="ECO:0000313" key="3">
    <source>
        <dbReference type="Proteomes" id="UP000676336"/>
    </source>
</evidence>
<dbReference type="EMBL" id="CAJOBI010323960">
    <property type="protein sequence ID" value="CAF5189130.1"/>
    <property type="molecule type" value="Genomic_DNA"/>
</dbReference>
<dbReference type="PANTHER" id="PTHR12466">
    <property type="entry name" value="CDC73 DOMAIN PROTEIN"/>
    <property type="match status" value="1"/>
</dbReference>
<proteinExistence type="predicted"/>
<dbReference type="AlphaFoldDB" id="A0A8S3HYC3"/>
<dbReference type="GO" id="GO:0032968">
    <property type="term" value="P:positive regulation of transcription elongation by RNA polymerase II"/>
    <property type="evidence" value="ECO:0007669"/>
    <property type="project" value="TreeGrafter"/>
</dbReference>
<comment type="caution">
    <text evidence="2">The sequence shown here is derived from an EMBL/GenBank/DDBJ whole genome shotgun (WGS) entry which is preliminary data.</text>
</comment>
<organism evidence="2 3">
    <name type="scientific">Rotaria magnacalcarata</name>
    <dbReference type="NCBI Taxonomy" id="392030"/>
    <lineage>
        <taxon>Eukaryota</taxon>
        <taxon>Metazoa</taxon>
        <taxon>Spiralia</taxon>
        <taxon>Gnathifera</taxon>
        <taxon>Rotifera</taxon>
        <taxon>Eurotatoria</taxon>
        <taxon>Bdelloidea</taxon>
        <taxon>Philodinida</taxon>
        <taxon>Philodinidae</taxon>
        <taxon>Rotaria</taxon>
    </lineage>
</organism>
<dbReference type="PANTHER" id="PTHR12466:SF8">
    <property type="entry name" value="PARAFIBROMIN"/>
    <property type="match status" value="1"/>
</dbReference>